<feature type="transmembrane region" description="Helical" evidence="1">
    <location>
        <begin position="158"/>
        <end position="190"/>
    </location>
</feature>
<dbReference type="Proteomes" id="UP001151088">
    <property type="component" value="Unassembled WGS sequence"/>
</dbReference>
<name>A0A9X2PE20_9HYPH</name>
<keyword evidence="2" id="KW-0328">Glycosyltransferase</keyword>
<dbReference type="EMBL" id="JANTHZ010000001">
    <property type="protein sequence ID" value="MCS0494265.1"/>
    <property type="molecule type" value="Genomic_DNA"/>
</dbReference>
<gene>
    <name evidence="2" type="ORF">NVS89_04090</name>
</gene>
<keyword evidence="2" id="KW-0808">Transferase</keyword>
<keyword evidence="1" id="KW-0472">Membrane</keyword>
<proteinExistence type="predicted"/>
<feature type="transmembrane region" description="Helical" evidence="1">
    <location>
        <begin position="108"/>
        <end position="127"/>
    </location>
</feature>
<keyword evidence="3" id="KW-1185">Reference proteome</keyword>
<feature type="transmembrane region" description="Helical" evidence="1">
    <location>
        <begin position="21"/>
        <end position="40"/>
    </location>
</feature>
<accession>A0A9X2PE20</accession>
<evidence type="ECO:0000313" key="3">
    <source>
        <dbReference type="Proteomes" id="UP001151088"/>
    </source>
</evidence>
<sequence>MLWSALWIEALRARPGLAVRMAGGALGLLWVALPLLVFASPPLELTQYLLAARAGRVAADAGGPLAAGLSWLALDGLGLWAVYALFALAMLASAGLAYRLASRFLGRAMGGAAALVFVAVEGIGLPLDPYAPDRLALPAVLWVVLESWRLIGERKSHAWPALAAAGGIALFAGWSGWAVVLAAALLIALTPAGRAALRTRDIVQPVAMGLTFLIPFALWTVRFPPPVPTLGAAGGAAAGGSSMVPAATLLAGLVLASVPGALLVLISSRAGERGGGDRAREDVPTLARGPVPDFAPVFMAVMGIVPLLAALALAALGERQTVWGTPAPALLAVLLVAWRGQVAGIHRRRAMAPLWLACVAAPAVVTALVTLGAPQVGRRGQAVNFPARAVAGPLTEAATRRLGHPPGAIGGVTALAAPIALASSARPVLMPQAGPAQASATVNHLAAHEGMVLVWPVLSANGGPPYGLRELWPDLQPQAPIVVPWAIAGRLDPVRVGWAVVPPPAPK</sequence>
<feature type="transmembrane region" description="Helical" evidence="1">
    <location>
        <begin position="80"/>
        <end position="101"/>
    </location>
</feature>
<feature type="transmembrane region" description="Helical" evidence="1">
    <location>
        <begin position="352"/>
        <end position="373"/>
    </location>
</feature>
<dbReference type="GO" id="GO:0016757">
    <property type="term" value="F:glycosyltransferase activity"/>
    <property type="evidence" value="ECO:0007669"/>
    <property type="project" value="UniProtKB-KW"/>
</dbReference>
<evidence type="ECO:0000313" key="2">
    <source>
        <dbReference type="EMBL" id="MCS0494265.1"/>
    </source>
</evidence>
<evidence type="ECO:0000256" key="1">
    <source>
        <dbReference type="SAM" id="Phobius"/>
    </source>
</evidence>
<comment type="caution">
    <text evidence="2">The sequence shown here is derived from an EMBL/GenBank/DDBJ whole genome shotgun (WGS) entry which is preliminary data.</text>
</comment>
<feature type="transmembrane region" description="Helical" evidence="1">
    <location>
        <begin position="202"/>
        <end position="223"/>
    </location>
</feature>
<reference evidence="2" key="1">
    <citation type="submission" date="2022-08" db="EMBL/GenBank/DDBJ databases">
        <authorList>
            <person name="Li F."/>
        </authorList>
    </citation>
    <scope>NUCLEOTIDE SEQUENCE</scope>
    <source>
        <strain evidence="2">MQZ15Z-1</strain>
    </source>
</reference>
<feature type="transmembrane region" description="Helical" evidence="1">
    <location>
        <begin position="322"/>
        <end position="340"/>
    </location>
</feature>
<protein>
    <submittedName>
        <fullName evidence="2">Glycosyltransferase family 39 protein</fullName>
        <ecNumber evidence="2">2.4.-.-</ecNumber>
    </submittedName>
</protein>
<dbReference type="EC" id="2.4.-.-" evidence="2"/>
<feature type="transmembrane region" description="Helical" evidence="1">
    <location>
        <begin position="294"/>
        <end position="316"/>
    </location>
</feature>
<dbReference type="RefSeq" id="WP_258731208.1">
    <property type="nucleotide sequence ID" value="NZ_JANTHZ010000001.1"/>
</dbReference>
<keyword evidence="1" id="KW-0812">Transmembrane</keyword>
<feature type="transmembrane region" description="Helical" evidence="1">
    <location>
        <begin position="243"/>
        <end position="266"/>
    </location>
</feature>
<dbReference type="AlphaFoldDB" id="A0A9X2PE20"/>
<keyword evidence="1" id="KW-1133">Transmembrane helix</keyword>
<organism evidence="2 3">
    <name type="scientific">Ancylobacter mangrovi</name>
    <dbReference type="NCBI Taxonomy" id="2972472"/>
    <lineage>
        <taxon>Bacteria</taxon>
        <taxon>Pseudomonadati</taxon>
        <taxon>Pseudomonadota</taxon>
        <taxon>Alphaproteobacteria</taxon>
        <taxon>Hyphomicrobiales</taxon>
        <taxon>Xanthobacteraceae</taxon>
        <taxon>Ancylobacter</taxon>
    </lineage>
</organism>